<sequence length="1036" mass="110653">MQIEIANRVSYFSAPVAARCMLGPPELWRENGGGRRAAVKAASPSECLCAGRSGMAKPKRYAPLQGKRFYLDVQNQRQATHLERELQQLGGIVERFLSRDVNYLITSRREVVTDSSGRPAAVAAVTAAAPLGGPLTPSSTSSTLGLGKTGSAAASLAVTVTTPVTSGGPTAIIGAPNDERPTSSSTMQRTQTAQARTTKHCAFIARPTKEAPETGAAAGSKQRQCAGVLNRFVAAVKLGGRSQPAPQLRNGCRAGVEGSDAKPSVTASQQQQQQQHKQQLVLQQQKKLHLPALLVSRGKKLVQKAMKTQENVGADLLANARSWGVKIIHMDAALKYLEKKRCEAGNPPPPGPHVQPAPQPGSATHKHISSIKLQKPFIKVEDCSQHYRPMFVQLGCFPWINTASPRGNCPFELEILPAGPSQQQLQEQKQQQELKIKQQKQQQQDQQQLLVMENKRAETNAHTKAADKPSARDGGCKRTGGPAQGPPCRPKHGYCECCCLTFQQMQSHMQNEGHRSFALDDTNYVELDAIIRQLEMRSSASPTATLGSIHPESSRPRQVYQQERSRPSHRADTGAALMATLHGSGGGGGSKGNRAAGIGSSERKCDIGGRGEGGISGDGSKCGGDSGLSQTRPCATSIEATNTACVGRTGSFSRASFATKLPNDVMPLLSPCTAAESFSMLSHNNLEPPRLRAERVSAFANAATSRQSPVAKCLSKAKKRKAKLTAELPPSKVARLDHSERGEGGIVMSTWNSAAGDMECTAADADYSHGIRGCADGGEALGHSMPTAGAAPIRQADDVNVLQVTDGTVDRTWLNSTEVQAEAPWWERNSALEATDEGAIPLYLQLLQIFRTSEMDSFEGFHLDGDEVQEQQEKQVAESTGSHEDKQGGLTLHIAQDSRDEQDGTRYIGSGLPGDAAEHNSPADSTARASTRNRTPTEASSKTAGLPEQPSSGQSGSRCSAPTVQMTSRGDVNQLQGIAVSSKSSSEWDPLLPSQGKQRKVVNGAYDNLRNVCVDVTDMDYQAHLEAVLGANLNPK</sequence>
<dbReference type="PANTHER" id="PTHR15375">
    <property type="entry name" value="ACTIVATOR OF S-PHASE KINASE-RELATED"/>
    <property type="match status" value="1"/>
</dbReference>
<feature type="region of interest" description="Disordered" evidence="6">
    <location>
        <begin position="540"/>
        <end position="620"/>
    </location>
</feature>
<feature type="region of interest" description="Disordered" evidence="6">
    <location>
        <begin position="870"/>
        <end position="970"/>
    </location>
</feature>
<organism evidence="8 9">
    <name type="scientific">Petromyzon marinus</name>
    <name type="common">Sea lamprey</name>
    <dbReference type="NCBI Taxonomy" id="7757"/>
    <lineage>
        <taxon>Eukaryota</taxon>
        <taxon>Metazoa</taxon>
        <taxon>Chordata</taxon>
        <taxon>Craniata</taxon>
        <taxon>Vertebrata</taxon>
        <taxon>Cyclostomata</taxon>
        <taxon>Hyperoartia</taxon>
        <taxon>Petromyzontiformes</taxon>
        <taxon>Petromyzontidae</taxon>
        <taxon>Petromyzon</taxon>
    </lineage>
</organism>
<evidence type="ECO:0000256" key="5">
    <source>
        <dbReference type="SAM" id="Coils"/>
    </source>
</evidence>
<dbReference type="SMART" id="SM00586">
    <property type="entry name" value="ZnF_DBF"/>
    <property type="match status" value="1"/>
</dbReference>
<evidence type="ECO:0000313" key="9">
    <source>
        <dbReference type="RefSeq" id="XP_032821561.1"/>
    </source>
</evidence>
<feature type="compositionally biased region" description="Gly residues" evidence="6">
    <location>
        <begin position="610"/>
        <end position="620"/>
    </location>
</feature>
<feature type="coiled-coil region" evidence="5">
    <location>
        <begin position="422"/>
        <end position="449"/>
    </location>
</feature>
<feature type="compositionally biased region" description="Polar residues" evidence="6">
    <location>
        <begin position="922"/>
        <end position="970"/>
    </location>
</feature>
<dbReference type="GO" id="GO:0043539">
    <property type="term" value="F:protein serine/threonine kinase activator activity"/>
    <property type="evidence" value="ECO:0007669"/>
    <property type="project" value="TreeGrafter"/>
</dbReference>
<keyword evidence="5" id="KW-0175">Coiled coil</keyword>
<dbReference type="Proteomes" id="UP001318040">
    <property type="component" value="Chromosome 2"/>
</dbReference>
<evidence type="ECO:0000256" key="3">
    <source>
        <dbReference type="ARBA" id="ARBA00022833"/>
    </source>
</evidence>
<feature type="compositionally biased region" description="Basic and acidic residues" evidence="6">
    <location>
        <begin position="870"/>
        <end position="887"/>
    </location>
</feature>
<gene>
    <name evidence="9" type="primary">LOC116948697</name>
</gene>
<feature type="compositionally biased region" description="Basic and acidic residues" evidence="6">
    <location>
        <begin position="563"/>
        <end position="572"/>
    </location>
</feature>
<feature type="domain" description="DBF4-type" evidence="7">
    <location>
        <begin position="488"/>
        <end position="537"/>
    </location>
</feature>
<name>A0AAJ7TP06_PETMA</name>
<feature type="compositionally biased region" description="Pro residues" evidence="6">
    <location>
        <begin position="346"/>
        <end position="359"/>
    </location>
</feature>
<dbReference type="GO" id="GO:0031431">
    <property type="term" value="C:Dbf4-dependent protein kinase complex"/>
    <property type="evidence" value="ECO:0007669"/>
    <property type="project" value="TreeGrafter"/>
</dbReference>
<dbReference type="KEGG" id="pmrn:116948697"/>
<keyword evidence="1" id="KW-0479">Metal-binding</keyword>
<evidence type="ECO:0000313" key="8">
    <source>
        <dbReference type="Proteomes" id="UP001318040"/>
    </source>
</evidence>
<dbReference type="GO" id="GO:0003676">
    <property type="term" value="F:nucleic acid binding"/>
    <property type="evidence" value="ECO:0007669"/>
    <property type="project" value="InterPro"/>
</dbReference>
<feature type="region of interest" description="Disordered" evidence="6">
    <location>
        <begin position="243"/>
        <end position="277"/>
    </location>
</feature>
<dbReference type="GO" id="GO:1901987">
    <property type="term" value="P:regulation of cell cycle phase transition"/>
    <property type="evidence" value="ECO:0007669"/>
    <property type="project" value="TreeGrafter"/>
</dbReference>
<evidence type="ECO:0000256" key="4">
    <source>
        <dbReference type="PROSITE-ProRule" id="PRU00600"/>
    </source>
</evidence>
<evidence type="ECO:0000256" key="1">
    <source>
        <dbReference type="ARBA" id="ARBA00022723"/>
    </source>
</evidence>
<accession>A0AAJ7TP06</accession>
<dbReference type="AlphaFoldDB" id="A0AAJ7TP06"/>
<reference evidence="9" key="1">
    <citation type="submission" date="2025-08" db="UniProtKB">
        <authorList>
            <consortium name="RefSeq"/>
        </authorList>
    </citation>
    <scope>IDENTIFICATION</scope>
    <source>
        <tissue evidence="9">Sperm</tissue>
    </source>
</reference>
<evidence type="ECO:0000256" key="2">
    <source>
        <dbReference type="ARBA" id="ARBA00022771"/>
    </source>
</evidence>
<dbReference type="Gene3D" id="6.10.250.3410">
    <property type="entry name" value="DBF zinc finger"/>
    <property type="match status" value="1"/>
</dbReference>
<dbReference type="FunFam" id="6.10.250.3410:FF:000001">
    <property type="entry name" value="Protein DBF4 homolog A"/>
    <property type="match status" value="1"/>
</dbReference>
<dbReference type="InterPro" id="IPR006572">
    <property type="entry name" value="Znf_DBF"/>
</dbReference>
<feature type="compositionally biased region" description="Basic and acidic residues" evidence="6">
    <location>
        <begin position="459"/>
        <end position="476"/>
    </location>
</feature>
<evidence type="ECO:0000259" key="7">
    <source>
        <dbReference type="PROSITE" id="PS51265"/>
    </source>
</evidence>
<keyword evidence="2 4" id="KW-0863">Zinc-finger</keyword>
<feature type="region of interest" description="Disordered" evidence="6">
    <location>
        <begin position="343"/>
        <end position="366"/>
    </location>
</feature>
<evidence type="ECO:0000256" key="6">
    <source>
        <dbReference type="SAM" id="MobiDB-lite"/>
    </source>
</evidence>
<dbReference type="GO" id="GO:0010571">
    <property type="term" value="P:positive regulation of nuclear cell cycle DNA replication"/>
    <property type="evidence" value="ECO:0007669"/>
    <property type="project" value="TreeGrafter"/>
</dbReference>
<proteinExistence type="predicted"/>
<dbReference type="InterPro" id="IPR038545">
    <property type="entry name" value="Znf_DBF_sf"/>
</dbReference>
<dbReference type="PANTHER" id="PTHR15375:SF26">
    <property type="entry name" value="PROTEIN CHIFFON"/>
    <property type="match status" value="1"/>
</dbReference>
<keyword evidence="8" id="KW-1185">Reference proteome</keyword>
<dbReference type="GO" id="GO:0008270">
    <property type="term" value="F:zinc ion binding"/>
    <property type="evidence" value="ECO:0007669"/>
    <property type="project" value="UniProtKB-KW"/>
</dbReference>
<dbReference type="Pfam" id="PF07535">
    <property type="entry name" value="zf-DBF"/>
    <property type="match status" value="1"/>
</dbReference>
<keyword evidence="3" id="KW-0862">Zinc</keyword>
<dbReference type="RefSeq" id="XP_032821561.1">
    <property type="nucleotide sequence ID" value="XM_032965670.1"/>
</dbReference>
<dbReference type="InterPro" id="IPR051590">
    <property type="entry name" value="Replication_Regulatory_Kinase"/>
</dbReference>
<feature type="region of interest" description="Disordered" evidence="6">
    <location>
        <begin position="459"/>
        <end position="487"/>
    </location>
</feature>
<dbReference type="PROSITE" id="PS51265">
    <property type="entry name" value="ZF_DBF4"/>
    <property type="match status" value="1"/>
</dbReference>
<protein>
    <submittedName>
        <fullName evidence="9">Uncharacterized protein LOC116948697 isoform X1</fullName>
    </submittedName>
</protein>
<dbReference type="Gene3D" id="2.10.50.40">
    <property type="match status" value="1"/>
</dbReference>